<evidence type="ECO:0000313" key="1">
    <source>
        <dbReference type="EMBL" id="GIX98879.1"/>
    </source>
</evidence>
<evidence type="ECO:0000313" key="2">
    <source>
        <dbReference type="Proteomes" id="UP001054945"/>
    </source>
</evidence>
<dbReference type="Proteomes" id="UP001054945">
    <property type="component" value="Unassembled WGS sequence"/>
</dbReference>
<reference evidence="1 2" key="1">
    <citation type="submission" date="2021-06" db="EMBL/GenBank/DDBJ databases">
        <title>Caerostris extrusa draft genome.</title>
        <authorList>
            <person name="Kono N."/>
            <person name="Arakawa K."/>
        </authorList>
    </citation>
    <scope>NUCLEOTIDE SEQUENCE [LARGE SCALE GENOMIC DNA]</scope>
</reference>
<accession>A0AAV4PSU2</accession>
<sequence>MCVSHTLQRMPPYIYSNSETRFFLTGSNHSRPQFELMSQERTRKIALTRILTGNWFLIGESQITWCFVITNSSHGAISSTLGPGNRVTKFGSRHGQENAPCIFPQ</sequence>
<dbReference type="AlphaFoldDB" id="A0AAV4PSU2"/>
<organism evidence="1 2">
    <name type="scientific">Caerostris extrusa</name>
    <name type="common">Bark spider</name>
    <name type="synonym">Caerostris bankana</name>
    <dbReference type="NCBI Taxonomy" id="172846"/>
    <lineage>
        <taxon>Eukaryota</taxon>
        <taxon>Metazoa</taxon>
        <taxon>Ecdysozoa</taxon>
        <taxon>Arthropoda</taxon>
        <taxon>Chelicerata</taxon>
        <taxon>Arachnida</taxon>
        <taxon>Araneae</taxon>
        <taxon>Araneomorphae</taxon>
        <taxon>Entelegynae</taxon>
        <taxon>Araneoidea</taxon>
        <taxon>Araneidae</taxon>
        <taxon>Caerostris</taxon>
    </lineage>
</organism>
<dbReference type="EMBL" id="BPLR01004975">
    <property type="protein sequence ID" value="GIX98879.1"/>
    <property type="molecule type" value="Genomic_DNA"/>
</dbReference>
<gene>
    <name evidence="1" type="ORF">CEXT_279971</name>
</gene>
<keyword evidence="2" id="KW-1185">Reference proteome</keyword>
<comment type="caution">
    <text evidence="1">The sequence shown here is derived from an EMBL/GenBank/DDBJ whole genome shotgun (WGS) entry which is preliminary data.</text>
</comment>
<proteinExistence type="predicted"/>
<name>A0AAV4PSU2_CAEEX</name>
<protein>
    <submittedName>
        <fullName evidence="1">Uncharacterized protein</fullName>
    </submittedName>
</protein>